<keyword evidence="3" id="KW-1185">Reference proteome</keyword>
<dbReference type="Gene3D" id="3.90.79.40">
    <property type="entry name" value="EvaA sugar 2,3-dehydratase subunit"/>
    <property type="match status" value="2"/>
</dbReference>
<gene>
    <name evidence="2" type="ORF">LHJ74_25740</name>
</gene>
<dbReference type="Proteomes" id="UP001156389">
    <property type="component" value="Unassembled WGS sequence"/>
</dbReference>
<evidence type="ECO:0000313" key="2">
    <source>
        <dbReference type="EMBL" id="MCT2593266.1"/>
    </source>
</evidence>
<dbReference type="EMBL" id="JAJAGO010000013">
    <property type="protein sequence ID" value="MCT2593266.1"/>
    <property type="molecule type" value="Genomic_DNA"/>
</dbReference>
<dbReference type="InterPro" id="IPR038153">
    <property type="entry name" value="EvaA-like_sf"/>
</dbReference>
<sequence length="492" mass="54108">MRSDFLRPLRSPAGSEHVSAARIAESVLATGPAATDVSAFHRAREAAQDRIYTHAERVPLTSLADWRTSPDEDAVRHRSGRFFAVEGISVRVAGAAVPAWDQPIIHQPEVGVLGMLMKDFDGIAHFLVQLKAEPGNRDGLQLSPTVQATRSNYTGVHRGKAVPYLEYFRKAPPDRVLADVRQSEQGAWFLRKHNRNIVVETGEDVEVLDGFHWLTLAQIHRLLAGDDLVNMDARTVLSCLPFAAPRLLERFAPGRGGLAAALLRSCDADEGSLHRTSQLLSWITEGRTRAQVEVESVPLSELTQWRRGPDGISHRSGRFFEVIGVRVEAAGREVGRWSQPMIAAPAPGLLALLVTRFDGVLHALMQLRVEPGLRDVAELAPTVQCTPENYTELPAEARPPFLDLVLGAGPGGGRRSVLFDTMLSDEGGRFHHVSNRHLIVETDERPEHPGYRWMTVHQLTGLLRHSHYLNVQARSLLACLHTLTASASASAS</sequence>
<protein>
    <submittedName>
        <fullName evidence="2">NDP-hexose 2,3-dehydratase family protein</fullName>
    </submittedName>
</protein>
<accession>A0ABT2JZI8</accession>
<evidence type="ECO:0000313" key="3">
    <source>
        <dbReference type="Proteomes" id="UP001156389"/>
    </source>
</evidence>
<proteinExistence type="predicted"/>
<dbReference type="InterPro" id="IPR005212">
    <property type="entry name" value="EvaA-like"/>
</dbReference>
<feature type="domain" description="dTDP-4-dehydro-6-deoxy-alpha-D-glucopyranose 2,3-dehydratase" evidence="1">
    <location>
        <begin position="277"/>
        <end position="480"/>
    </location>
</feature>
<feature type="domain" description="dTDP-4-dehydro-6-deoxy-alpha-D-glucopyranose 2,3-dehydratase" evidence="1">
    <location>
        <begin position="45"/>
        <end position="240"/>
    </location>
</feature>
<evidence type="ECO:0000259" key="1">
    <source>
        <dbReference type="Pfam" id="PF03559"/>
    </source>
</evidence>
<organism evidence="2 3">
    <name type="scientific">Streptomyces gossypii</name>
    <dbReference type="NCBI Taxonomy" id="2883101"/>
    <lineage>
        <taxon>Bacteria</taxon>
        <taxon>Bacillati</taxon>
        <taxon>Actinomycetota</taxon>
        <taxon>Actinomycetes</taxon>
        <taxon>Kitasatosporales</taxon>
        <taxon>Streptomycetaceae</taxon>
        <taxon>Streptomyces</taxon>
    </lineage>
</organism>
<dbReference type="RefSeq" id="WP_260220627.1">
    <property type="nucleotide sequence ID" value="NZ_JAJAGO010000013.1"/>
</dbReference>
<name>A0ABT2JZI8_9ACTN</name>
<reference evidence="2 3" key="1">
    <citation type="submission" date="2021-10" db="EMBL/GenBank/DDBJ databases">
        <title>Streptomyces gossypii sp. nov., isolated from soil collected from cotton field.</title>
        <authorList>
            <person name="Ge X."/>
            <person name="Chen X."/>
            <person name="Liu W."/>
        </authorList>
    </citation>
    <scope>NUCLEOTIDE SEQUENCE [LARGE SCALE GENOMIC DNA]</scope>
    <source>
        <strain evidence="2 3">N2-109</strain>
    </source>
</reference>
<dbReference type="Pfam" id="PF03559">
    <property type="entry name" value="Hexose_dehydrat"/>
    <property type="match status" value="2"/>
</dbReference>
<comment type="caution">
    <text evidence="2">The sequence shown here is derived from an EMBL/GenBank/DDBJ whole genome shotgun (WGS) entry which is preliminary data.</text>
</comment>